<feature type="domain" description="Pirin C-terminal" evidence="4">
    <location>
        <begin position="178"/>
        <end position="301"/>
    </location>
</feature>
<dbReference type="Pfam" id="PF02678">
    <property type="entry name" value="Pirin"/>
    <property type="match status" value="1"/>
</dbReference>
<dbReference type="InterPro" id="IPR008778">
    <property type="entry name" value="Pirin_C_dom"/>
</dbReference>
<evidence type="ECO:0000256" key="1">
    <source>
        <dbReference type="ARBA" id="ARBA00008416"/>
    </source>
</evidence>
<proteinExistence type="inferred from homology"/>
<evidence type="ECO:0000256" key="2">
    <source>
        <dbReference type="RuleBase" id="RU003457"/>
    </source>
</evidence>
<dbReference type="PANTHER" id="PTHR13903:SF31">
    <property type="entry name" value="CUPIN-DOMAIN CONTAINING PROTEIN"/>
    <property type="match status" value="1"/>
</dbReference>
<dbReference type="EMBL" id="KF900644">
    <property type="protein sequence ID" value="AIF02258.1"/>
    <property type="molecule type" value="Genomic_DNA"/>
</dbReference>
<dbReference type="InterPro" id="IPR011051">
    <property type="entry name" value="RmlC_Cupin_sf"/>
</dbReference>
<feature type="domain" description="Pirin N-terminal" evidence="3">
    <location>
        <begin position="29"/>
        <end position="123"/>
    </location>
</feature>
<dbReference type="InterPro" id="IPR014710">
    <property type="entry name" value="RmlC-like_jellyroll"/>
</dbReference>
<evidence type="ECO:0000313" key="5">
    <source>
        <dbReference type="EMBL" id="AIF02258.1"/>
    </source>
</evidence>
<organism evidence="5">
    <name type="scientific">uncultured marine group II/III euryarchaeote KM3_155_G07</name>
    <dbReference type="NCBI Taxonomy" id="1457898"/>
    <lineage>
        <taxon>Archaea</taxon>
        <taxon>Methanobacteriati</taxon>
        <taxon>Methanobacteriota</taxon>
        <taxon>environmental samples</taxon>
    </lineage>
</organism>
<dbReference type="SUPFAM" id="SSF51182">
    <property type="entry name" value="RmlC-like cupins"/>
    <property type="match status" value="1"/>
</dbReference>
<comment type="similarity">
    <text evidence="1 2">Belongs to the pirin family.</text>
</comment>
<dbReference type="Pfam" id="PF05726">
    <property type="entry name" value="Pirin_C"/>
    <property type="match status" value="1"/>
</dbReference>
<dbReference type="InterPro" id="IPR012093">
    <property type="entry name" value="Pirin"/>
</dbReference>
<sequence length="302" mass="32288">MQRAIDSIVPTHRLLEGGGFPVRRPAALGRLTDPFLLLDEMGPVDWPPGEAIGAPAHPHRGFETVTYMLEGRMCHEDSGGNSGVLGPGDVQWMTAGRGVVHSELPHPEFLESGGVMHGFQIWVNLPAEKKMMEPRYQDVPADEIPVAESDDGRVRAVVVAGECLGVRAVIDTVIPITYLHVSILPGGSLTQELDSALNGLVFCFGGALKIGCAVNGTENEEANEGGDGEIDGEMVEDGEMAILSKGDEVTFSVPKDAEEGAELLLLAGQPLDEPVARYGPFVMNTEAEIRQAFIDYQSGNFA</sequence>
<evidence type="ECO:0000259" key="3">
    <source>
        <dbReference type="Pfam" id="PF02678"/>
    </source>
</evidence>
<dbReference type="AlphaFoldDB" id="A0A075GKR6"/>
<accession>A0A075GKR6</accession>
<reference evidence="5" key="1">
    <citation type="journal article" date="2014" name="Genome Biol. Evol.">
        <title>Pangenome evidence for extensive interdomain horizontal transfer affecting lineage core and shell genes in uncultured planktonic thaumarchaeota and euryarchaeota.</title>
        <authorList>
            <person name="Deschamps P."/>
            <person name="Zivanovic Y."/>
            <person name="Moreira D."/>
            <person name="Rodriguez-Valera F."/>
            <person name="Lopez-Garcia P."/>
        </authorList>
    </citation>
    <scope>NUCLEOTIDE SEQUENCE</scope>
</reference>
<dbReference type="PIRSF" id="PIRSF006232">
    <property type="entry name" value="Pirin"/>
    <property type="match status" value="1"/>
</dbReference>
<dbReference type="InterPro" id="IPR003829">
    <property type="entry name" value="Pirin_N_dom"/>
</dbReference>
<protein>
    <submittedName>
        <fullName evidence="5">Pirin domain-containing protein</fullName>
    </submittedName>
</protein>
<evidence type="ECO:0000259" key="4">
    <source>
        <dbReference type="Pfam" id="PF05726"/>
    </source>
</evidence>
<dbReference type="PANTHER" id="PTHR13903">
    <property type="entry name" value="PIRIN-RELATED"/>
    <property type="match status" value="1"/>
</dbReference>
<name>A0A075GKR6_9EURY</name>
<dbReference type="CDD" id="cd02909">
    <property type="entry name" value="cupin_pirin_N"/>
    <property type="match status" value="1"/>
</dbReference>
<dbReference type="Gene3D" id="2.60.120.10">
    <property type="entry name" value="Jelly Rolls"/>
    <property type="match status" value="2"/>
</dbReference>
<dbReference type="CDD" id="cd02247">
    <property type="entry name" value="cupin_pirin_C"/>
    <property type="match status" value="1"/>
</dbReference>